<sequence>MVYYGKLSKGCERCRLKKVRCDQRRPGCKRCEKSGTTCPGYRDLGQVMFRDESVRTIEKARRDAHVERFGVVQAERSQPQQTPVEQQMMASTAPSLEPSLSRSLQRPLGQMAADFFFNNFVVEGPILSDNNADFLVGIYRDHSDSAAFHAIEAVGLAGLSNVSRDYQLRFEAQKRYGQALARTNELLSDAHEATSDLTTMSVLLLGQYENVTVESWDQYNRLAVHIEGASALLKLRGEEQFERESGVRLYFAIRSQIVGKALQNSPIKRPRSSRGSMGDVYLQYINVIAAMRTALPLGTMDMQWLLKEVGGLENTLQAWRLGVYPDYNYTTVQVADTTPGHVCDLPSAYVPNRRRHVYKVKWSAHIWNKWRIMCIMLNKLKLDYGIAENTQQHEATIREASIDICLSVPSLMASSRLSRPGLLIPEF</sequence>
<feature type="domain" description="Zn(2)-C6 fungal-type" evidence="2">
    <location>
        <begin position="10"/>
        <end position="38"/>
    </location>
</feature>
<reference evidence="3 4" key="1">
    <citation type="submission" date="2015-09" db="EMBL/GenBank/DDBJ databases">
        <title>Host preference determinants of Valsa canker pathogens revealed by comparative genomics.</title>
        <authorList>
            <person name="Yin Z."/>
            <person name="Huang L."/>
        </authorList>
    </citation>
    <scope>NUCLEOTIDE SEQUENCE [LARGE SCALE GENOMIC DNA]</scope>
    <source>
        <strain evidence="3 4">YSFL</strain>
    </source>
</reference>
<proteinExistence type="predicted"/>
<dbReference type="PANTHER" id="PTHR38791">
    <property type="entry name" value="ZN(II)2CYS6 TRANSCRIPTION FACTOR (EUROFUNG)-RELATED-RELATED"/>
    <property type="match status" value="1"/>
</dbReference>
<dbReference type="GO" id="GO:0000981">
    <property type="term" value="F:DNA-binding transcription factor activity, RNA polymerase II-specific"/>
    <property type="evidence" value="ECO:0007669"/>
    <property type="project" value="InterPro"/>
</dbReference>
<dbReference type="SUPFAM" id="SSF57701">
    <property type="entry name" value="Zn2/Cys6 DNA-binding domain"/>
    <property type="match status" value="1"/>
</dbReference>
<name>A0A423VA30_CYTCH</name>
<dbReference type="PROSITE" id="PS00463">
    <property type="entry name" value="ZN2_CY6_FUNGAL_1"/>
    <property type="match status" value="1"/>
</dbReference>
<evidence type="ECO:0000313" key="3">
    <source>
        <dbReference type="EMBL" id="ROV87719.1"/>
    </source>
</evidence>
<dbReference type="Proteomes" id="UP000284375">
    <property type="component" value="Unassembled WGS sequence"/>
</dbReference>
<gene>
    <name evidence="3" type="ORF">VSDG_09749</name>
</gene>
<accession>A0A423VA30</accession>
<evidence type="ECO:0000313" key="4">
    <source>
        <dbReference type="Proteomes" id="UP000284375"/>
    </source>
</evidence>
<dbReference type="SMART" id="SM00066">
    <property type="entry name" value="GAL4"/>
    <property type="match status" value="1"/>
</dbReference>
<dbReference type="AlphaFoldDB" id="A0A423VA30"/>
<evidence type="ECO:0000256" key="1">
    <source>
        <dbReference type="ARBA" id="ARBA00023242"/>
    </source>
</evidence>
<keyword evidence="1" id="KW-0539">Nucleus</keyword>
<dbReference type="EMBL" id="LJZO01000077">
    <property type="protein sequence ID" value="ROV87719.1"/>
    <property type="molecule type" value="Genomic_DNA"/>
</dbReference>
<dbReference type="InterPro" id="IPR001138">
    <property type="entry name" value="Zn2Cys6_DnaBD"/>
</dbReference>
<evidence type="ECO:0000259" key="2">
    <source>
        <dbReference type="PROSITE" id="PS50048"/>
    </source>
</evidence>
<dbReference type="InterPro" id="IPR036864">
    <property type="entry name" value="Zn2-C6_fun-type_DNA-bd_sf"/>
</dbReference>
<comment type="caution">
    <text evidence="3">The sequence shown here is derived from an EMBL/GenBank/DDBJ whole genome shotgun (WGS) entry which is preliminary data.</text>
</comment>
<dbReference type="OrthoDB" id="4220372at2759"/>
<dbReference type="Pfam" id="PF00172">
    <property type="entry name" value="Zn_clus"/>
    <property type="match status" value="1"/>
</dbReference>
<keyword evidence="4" id="KW-1185">Reference proteome</keyword>
<dbReference type="CDD" id="cd00067">
    <property type="entry name" value="GAL4"/>
    <property type="match status" value="1"/>
</dbReference>
<organism evidence="3 4">
    <name type="scientific">Cytospora chrysosperma</name>
    <name type="common">Cytospora canker fungus</name>
    <name type="synonym">Sphaeria chrysosperma</name>
    <dbReference type="NCBI Taxonomy" id="252740"/>
    <lineage>
        <taxon>Eukaryota</taxon>
        <taxon>Fungi</taxon>
        <taxon>Dikarya</taxon>
        <taxon>Ascomycota</taxon>
        <taxon>Pezizomycotina</taxon>
        <taxon>Sordariomycetes</taxon>
        <taxon>Sordariomycetidae</taxon>
        <taxon>Diaporthales</taxon>
        <taxon>Cytosporaceae</taxon>
        <taxon>Cytospora</taxon>
    </lineage>
</organism>
<protein>
    <recommendedName>
        <fullName evidence="2">Zn(2)-C6 fungal-type domain-containing protein</fullName>
    </recommendedName>
</protein>
<dbReference type="Gene3D" id="4.10.240.10">
    <property type="entry name" value="Zn(2)-C6 fungal-type DNA-binding domain"/>
    <property type="match status" value="1"/>
</dbReference>
<dbReference type="GO" id="GO:0008270">
    <property type="term" value="F:zinc ion binding"/>
    <property type="evidence" value="ECO:0007669"/>
    <property type="project" value="InterPro"/>
</dbReference>
<dbReference type="PROSITE" id="PS50048">
    <property type="entry name" value="ZN2_CY6_FUNGAL_2"/>
    <property type="match status" value="1"/>
</dbReference>
<dbReference type="STRING" id="252740.A0A423VA30"/>
<dbReference type="InterPro" id="IPR053175">
    <property type="entry name" value="DHMBA_Reg_Transcription_Factor"/>
</dbReference>